<feature type="active site" description="Charge relay system" evidence="5">
    <location>
        <position position="385"/>
    </location>
</feature>
<dbReference type="SUPFAM" id="SSF50494">
    <property type="entry name" value="Trypsin-like serine proteases"/>
    <property type="match status" value="1"/>
</dbReference>
<dbReference type="PANTHER" id="PTHR43806">
    <property type="entry name" value="PEPTIDASE S8"/>
    <property type="match status" value="1"/>
</dbReference>
<dbReference type="InterPro" id="IPR050131">
    <property type="entry name" value="Peptidase_S8_subtilisin-like"/>
</dbReference>
<sequence length="958" mass="99816">MGESSTNARLPVLIEAALDPRIVDPATGVGDPPARFLLMPDGRPAAVLAARLRAALPEEPLDLAPTLGGELILTLTARTFPLARSFSAPGAAHALARAIAEELKLEIVEADVPRPSAPVQPDRPKGLESVDAFPPGCWVPEQPELKARPRWALDVINIPAAWARSAALGRPAMGRGIVIAQPDTGVAPHPQMEGVTRAGAFNTLGDGPADDATDPLETGFALHPGHGTATGSVAVSPDRGAADMIAGSAPLARHMPIRAVRSVWLHEEIPIAQAIDQAVAAGAHVITMSLGGVTLPFSPLRRAIRRAVERHVIVMAAAGNCVNAVVYPARFEECIAVGGSTSDGGKWPGSCSGPSVDISAPGQNVYRASVEPRPEGSVGQGQGTSFAVALTAGVAACWLAHHGRDRLIREAESRGETLQTLFRRLAGASANRPAGWDGANMGAGVIDALALIEAPFDLGRGTEAPAYVSEPRAPADEMRTFLTDLLQADPELSDEFLLAHGAELAAALLSCKLDAGAEIALSPDLLAGLTGPAEAALAARAAETVAAPHIVPSAPDQDPGLSDRVDLVRRSLTMGHAASNGVGLEAAAGGKSDRLPQVSDLETRLDDLMNRMPESEVKDRSAFEAAVSLLRQHGVLGLKKLPDPDALLEPSEVSALEAVVKTDGSRPSLIVRGNAITETHPLIGGWRERLVEARARIGAIAALCGRIQPTGGHASRYSGTGFLVDPKGPWVMSNYHVLRHALANSPIPSIRTQSGMRFTRGLEIDFVAEADSLQSNRWTIEEAVLPDNAGEGFGFMDAVLFRLGRPLGGGSLPTGGPSAPLDRITLSQDISYLTGQWPLLAVVGFPAKPQSLPDPVSGIDWGEVIGTLFGNTFGVKRMAPGEFYQALGSHPSDEATRIAFGHDATVLAGASGSAVVTLSGVDAPAFGLHFAGYSNASNYALSALAVRASFKSRGFELP</sequence>
<dbReference type="PANTHER" id="PTHR43806:SF11">
    <property type="entry name" value="CEREVISIN-RELATED"/>
    <property type="match status" value="1"/>
</dbReference>
<dbReference type="PROSITE" id="PS51892">
    <property type="entry name" value="SUBTILASE"/>
    <property type="match status" value="1"/>
</dbReference>
<reference evidence="7 8" key="1">
    <citation type="submission" date="2023-07" db="EMBL/GenBank/DDBJ databases">
        <title>Genomic Encyclopedia of Type Strains, Phase IV (KMG-IV): sequencing the most valuable type-strain genomes for metagenomic binning, comparative biology and taxonomic classification.</title>
        <authorList>
            <person name="Goeker M."/>
        </authorList>
    </citation>
    <scope>NUCLEOTIDE SEQUENCE [LARGE SCALE GENOMIC DNA]</scope>
    <source>
        <strain evidence="7 8">DSM 2457</strain>
    </source>
</reference>
<dbReference type="RefSeq" id="WP_307021761.1">
    <property type="nucleotide sequence ID" value="NZ_JAUSUI010000008.1"/>
</dbReference>
<comment type="similarity">
    <text evidence="1 5">Belongs to the peptidase S8 family.</text>
</comment>
<dbReference type="EMBL" id="JAUSUI010000008">
    <property type="protein sequence ID" value="MDQ0304499.1"/>
    <property type="molecule type" value="Genomic_DNA"/>
</dbReference>
<evidence type="ECO:0000259" key="6">
    <source>
        <dbReference type="Pfam" id="PF00082"/>
    </source>
</evidence>
<dbReference type="Gene3D" id="3.40.50.200">
    <property type="entry name" value="Peptidase S8/S53 domain"/>
    <property type="match status" value="1"/>
</dbReference>
<dbReference type="Pfam" id="PF00082">
    <property type="entry name" value="Peptidase_S8"/>
    <property type="match status" value="1"/>
</dbReference>
<gene>
    <name evidence="7" type="ORF">J2S75_003544</name>
</gene>
<proteinExistence type="inferred from homology"/>
<dbReference type="Proteomes" id="UP001224682">
    <property type="component" value="Unassembled WGS sequence"/>
</dbReference>
<dbReference type="InterPro" id="IPR036852">
    <property type="entry name" value="Peptidase_S8/S53_dom_sf"/>
</dbReference>
<evidence type="ECO:0000256" key="5">
    <source>
        <dbReference type="PROSITE-ProRule" id="PRU01240"/>
    </source>
</evidence>
<evidence type="ECO:0000256" key="1">
    <source>
        <dbReference type="ARBA" id="ARBA00011073"/>
    </source>
</evidence>
<comment type="caution">
    <text evidence="7">The sequence shown here is derived from an EMBL/GenBank/DDBJ whole genome shotgun (WGS) entry which is preliminary data.</text>
</comment>
<evidence type="ECO:0000313" key="8">
    <source>
        <dbReference type="Proteomes" id="UP001224682"/>
    </source>
</evidence>
<organism evidence="7 8">
    <name type="scientific">Ancylobacter polymorphus</name>
    <dbReference type="NCBI Taxonomy" id="223390"/>
    <lineage>
        <taxon>Bacteria</taxon>
        <taxon>Pseudomonadati</taxon>
        <taxon>Pseudomonadota</taxon>
        <taxon>Alphaproteobacteria</taxon>
        <taxon>Hyphomicrobiales</taxon>
        <taxon>Xanthobacteraceae</taxon>
        <taxon>Ancylobacter</taxon>
    </lineage>
</organism>
<evidence type="ECO:0000256" key="4">
    <source>
        <dbReference type="ARBA" id="ARBA00022825"/>
    </source>
</evidence>
<protein>
    <recommendedName>
        <fullName evidence="6">Peptidase S8/S53 domain-containing protein</fullName>
    </recommendedName>
</protein>
<keyword evidence="3 5" id="KW-0378">Hydrolase</keyword>
<feature type="active site" description="Charge relay system" evidence="5">
    <location>
        <position position="226"/>
    </location>
</feature>
<name>A0ABU0BF83_9HYPH</name>
<keyword evidence="2 5" id="KW-0645">Protease</keyword>
<dbReference type="InterPro" id="IPR009003">
    <property type="entry name" value="Peptidase_S1_PA"/>
</dbReference>
<feature type="domain" description="Peptidase S8/S53" evidence="6">
    <location>
        <begin position="174"/>
        <end position="421"/>
    </location>
</feature>
<accession>A0ABU0BF83</accession>
<evidence type="ECO:0000313" key="7">
    <source>
        <dbReference type="EMBL" id="MDQ0304499.1"/>
    </source>
</evidence>
<evidence type="ECO:0000256" key="2">
    <source>
        <dbReference type="ARBA" id="ARBA00022670"/>
    </source>
</evidence>
<evidence type="ECO:0000256" key="3">
    <source>
        <dbReference type="ARBA" id="ARBA00022801"/>
    </source>
</evidence>
<keyword evidence="8" id="KW-1185">Reference proteome</keyword>
<keyword evidence="4 5" id="KW-0720">Serine protease</keyword>
<feature type="active site" description="Charge relay system" evidence="5">
    <location>
        <position position="183"/>
    </location>
</feature>
<dbReference type="SUPFAM" id="SSF52743">
    <property type="entry name" value="Subtilisin-like"/>
    <property type="match status" value="1"/>
</dbReference>
<dbReference type="InterPro" id="IPR000209">
    <property type="entry name" value="Peptidase_S8/S53_dom"/>
</dbReference>